<accession>A0A6A5S3D8</accession>
<keyword evidence="2" id="KW-1185">Reference proteome</keyword>
<dbReference type="GeneID" id="54348164"/>
<sequence length="97" mass="11066">MPTMPPIPLSRNRVNMTVKEVGFATQDVRKTMQYHLDHCAYSWRVWHEVRTAGPNMPRYVVELEHTHHCTMILMDTSIAADAITATIHVGAHKCVDP</sequence>
<protein>
    <submittedName>
        <fullName evidence="1">Uncharacterized protein</fullName>
    </submittedName>
</protein>
<dbReference type="OrthoDB" id="3501153at2759"/>
<name>A0A6A5S3D8_9PLEO</name>
<evidence type="ECO:0000313" key="1">
    <source>
        <dbReference type="EMBL" id="KAF1933848.1"/>
    </source>
</evidence>
<evidence type="ECO:0000313" key="2">
    <source>
        <dbReference type="Proteomes" id="UP000800082"/>
    </source>
</evidence>
<dbReference type="RefSeq" id="XP_033454096.1">
    <property type="nucleotide sequence ID" value="XM_033590496.1"/>
</dbReference>
<proteinExistence type="predicted"/>
<reference evidence="1" key="1">
    <citation type="journal article" date="2020" name="Stud. Mycol.">
        <title>101 Dothideomycetes genomes: a test case for predicting lifestyles and emergence of pathogens.</title>
        <authorList>
            <person name="Haridas S."/>
            <person name="Albert R."/>
            <person name="Binder M."/>
            <person name="Bloem J."/>
            <person name="Labutti K."/>
            <person name="Salamov A."/>
            <person name="Andreopoulos B."/>
            <person name="Baker S."/>
            <person name="Barry K."/>
            <person name="Bills G."/>
            <person name="Bluhm B."/>
            <person name="Cannon C."/>
            <person name="Castanera R."/>
            <person name="Culley D."/>
            <person name="Daum C."/>
            <person name="Ezra D."/>
            <person name="Gonzalez J."/>
            <person name="Henrissat B."/>
            <person name="Kuo A."/>
            <person name="Liang C."/>
            <person name="Lipzen A."/>
            <person name="Lutzoni F."/>
            <person name="Magnuson J."/>
            <person name="Mondo S."/>
            <person name="Nolan M."/>
            <person name="Ohm R."/>
            <person name="Pangilinan J."/>
            <person name="Park H.-J."/>
            <person name="Ramirez L."/>
            <person name="Alfaro M."/>
            <person name="Sun H."/>
            <person name="Tritt A."/>
            <person name="Yoshinaga Y."/>
            <person name="Zwiers L.-H."/>
            <person name="Turgeon B."/>
            <person name="Goodwin S."/>
            <person name="Spatafora J."/>
            <person name="Crous P."/>
            <person name="Grigoriev I."/>
        </authorList>
    </citation>
    <scope>NUCLEOTIDE SEQUENCE</scope>
    <source>
        <strain evidence="1">CBS 183.55</strain>
    </source>
</reference>
<dbReference type="AlphaFoldDB" id="A0A6A5S3D8"/>
<gene>
    <name evidence="1" type="ORF">M421DRAFT_414905</name>
</gene>
<dbReference type="Proteomes" id="UP000800082">
    <property type="component" value="Unassembled WGS sequence"/>
</dbReference>
<organism evidence="1 2">
    <name type="scientific">Didymella exigua CBS 183.55</name>
    <dbReference type="NCBI Taxonomy" id="1150837"/>
    <lineage>
        <taxon>Eukaryota</taxon>
        <taxon>Fungi</taxon>
        <taxon>Dikarya</taxon>
        <taxon>Ascomycota</taxon>
        <taxon>Pezizomycotina</taxon>
        <taxon>Dothideomycetes</taxon>
        <taxon>Pleosporomycetidae</taxon>
        <taxon>Pleosporales</taxon>
        <taxon>Pleosporineae</taxon>
        <taxon>Didymellaceae</taxon>
        <taxon>Didymella</taxon>
    </lineage>
</organism>
<dbReference type="EMBL" id="ML978956">
    <property type="protein sequence ID" value="KAF1933848.1"/>
    <property type="molecule type" value="Genomic_DNA"/>
</dbReference>